<sequence>MTQVGGKSTYQFLNLPVSARAASLGGKINSIKDNDLSLAFYNPSLLNS</sequence>
<reference evidence="1" key="1">
    <citation type="journal article" date="2014" name="Front. Microbiol.">
        <title>High frequency of phylogenetically diverse reductive dehalogenase-homologous genes in deep subseafloor sedimentary metagenomes.</title>
        <authorList>
            <person name="Kawai M."/>
            <person name="Futagami T."/>
            <person name="Toyoda A."/>
            <person name="Takaki Y."/>
            <person name="Nishi S."/>
            <person name="Hori S."/>
            <person name="Arai W."/>
            <person name="Tsubouchi T."/>
            <person name="Morono Y."/>
            <person name="Uchiyama I."/>
            <person name="Ito T."/>
            <person name="Fujiyama A."/>
            <person name="Inagaki F."/>
            <person name="Takami H."/>
        </authorList>
    </citation>
    <scope>NUCLEOTIDE SEQUENCE</scope>
    <source>
        <strain evidence="1">Expedition CK06-06</strain>
    </source>
</reference>
<gene>
    <name evidence="1" type="ORF">S12H4_48382</name>
</gene>
<feature type="non-terminal residue" evidence="1">
    <location>
        <position position="48"/>
    </location>
</feature>
<organism evidence="1">
    <name type="scientific">marine sediment metagenome</name>
    <dbReference type="NCBI Taxonomy" id="412755"/>
    <lineage>
        <taxon>unclassified sequences</taxon>
        <taxon>metagenomes</taxon>
        <taxon>ecological metagenomes</taxon>
    </lineage>
</organism>
<comment type="caution">
    <text evidence="1">The sequence shown here is derived from an EMBL/GenBank/DDBJ whole genome shotgun (WGS) entry which is preliminary data.</text>
</comment>
<accession>X1UVT2</accession>
<dbReference type="AlphaFoldDB" id="X1UVT2"/>
<evidence type="ECO:0000313" key="1">
    <source>
        <dbReference type="EMBL" id="GAJ03981.1"/>
    </source>
</evidence>
<protein>
    <submittedName>
        <fullName evidence="1">Uncharacterized protein</fullName>
    </submittedName>
</protein>
<name>X1UVT2_9ZZZZ</name>
<dbReference type="EMBL" id="BARW01030233">
    <property type="protein sequence ID" value="GAJ03981.1"/>
    <property type="molecule type" value="Genomic_DNA"/>
</dbReference>
<proteinExistence type="predicted"/>